<keyword evidence="2" id="KW-1185">Reference proteome</keyword>
<gene>
    <name evidence="1" type="ORF">CPHO_01920</name>
</gene>
<dbReference type="OrthoDB" id="4458215at2"/>
<accession>A0A1L7D146</accession>
<name>A0A1L7D146_9CORY</name>
<evidence type="ECO:0000313" key="2">
    <source>
        <dbReference type="Proteomes" id="UP000185491"/>
    </source>
</evidence>
<dbReference type="Proteomes" id="UP000185491">
    <property type="component" value="Chromosome"/>
</dbReference>
<dbReference type="EMBL" id="CP009249">
    <property type="protein sequence ID" value="APT91866.1"/>
    <property type="molecule type" value="Genomic_DNA"/>
</dbReference>
<dbReference type="AlphaFoldDB" id="A0A1L7D146"/>
<dbReference type="RefSeq" id="WP_075732731.1">
    <property type="nucleotide sequence ID" value="NZ_CP009249.1"/>
</dbReference>
<protein>
    <submittedName>
        <fullName evidence="1">Uncharacterized protein</fullName>
    </submittedName>
</protein>
<sequence>MTTSHRTTPDLPDKVKKALRLRQRRDIAELDYRRQLRQLHEEFTQRELGKMLNIAQSSVQKTLKVAEKEAPPVEGFSGATPYEICQRYAAGEMLRDKLIDELTRFPYTKSDKTDGYDSLTVDPKGTWAEVSQAIRQGLIDEDVYEIVFNRRHGI</sequence>
<reference evidence="1 2" key="1">
    <citation type="submission" date="2014-08" db="EMBL/GenBank/DDBJ databases">
        <title>Complete genome sequence of Corynebacterium phocae M408/89/1(T)(=DSM 44612(T)), isolated from the common seal (Phoca vitulina).</title>
        <authorList>
            <person name="Ruckert C."/>
            <person name="Albersmeier A."/>
            <person name="Winkler A."/>
            <person name="Kalinowski J."/>
        </authorList>
    </citation>
    <scope>NUCLEOTIDE SEQUENCE [LARGE SCALE GENOMIC DNA]</scope>
    <source>
        <strain evidence="1 2">M408/89/1</strain>
    </source>
</reference>
<organism evidence="1 2">
    <name type="scientific">Corynebacterium phocae</name>
    <dbReference type="NCBI Taxonomy" id="161895"/>
    <lineage>
        <taxon>Bacteria</taxon>
        <taxon>Bacillati</taxon>
        <taxon>Actinomycetota</taxon>
        <taxon>Actinomycetes</taxon>
        <taxon>Mycobacteriales</taxon>
        <taxon>Corynebacteriaceae</taxon>
        <taxon>Corynebacterium</taxon>
    </lineage>
</organism>
<proteinExistence type="predicted"/>
<dbReference type="KEGG" id="cpho:CPHO_01920"/>
<evidence type="ECO:0000313" key="1">
    <source>
        <dbReference type="EMBL" id="APT91866.1"/>
    </source>
</evidence>